<feature type="transmembrane region" description="Helical" evidence="5">
    <location>
        <begin position="251"/>
        <end position="271"/>
    </location>
</feature>
<keyword evidence="5" id="KW-0813">Transport</keyword>
<dbReference type="eggNOG" id="COG0842">
    <property type="taxonomic scope" value="Bacteria"/>
</dbReference>
<keyword evidence="4 5" id="KW-0472">Membrane</keyword>
<evidence type="ECO:0000259" key="6">
    <source>
        <dbReference type="PROSITE" id="PS51012"/>
    </source>
</evidence>
<gene>
    <name evidence="7" type="ORF">PAALTS15_19703</name>
</gene>
<name>S9SL53_PAEAL</name>
<feature type="transmembrane region" description="Helical" evidence="5">
    <location>
        <begin position="192"/>
        <end position="212"/>
    </location>
</feature>
<reference evidence="7 8" key="1">
    <citation type="submission" date="2013-05" db="EMBL/GenBank/DDBJ databases">
        <authorList>
            <person name="Strain E.A."/>
            <person name="Brown E."/>
            <person name="Allard M.W."/>
            <person name="Luo Y.L."/>
        </authorList>
    </citation>
    <scope>NUCLEOTIDE SEQUENCE [LARGE SCALE GENOMIC DNA]</scope>
    <source>
        <strain evidence="7 8">TS-15</strain>
    </source>
</reference>
<feature type="transmembrane region" description="Helical" evidence="5">
    <location>
        <begin position="52"/>
        <end position="74"/>
    </location>
</feature>
<dbReference type="Proteomes" id="UP000015344">
    <property type="component" value="Unassembled WGS sequence"/>
</dbReference>
<evidence type="ECO:0000256" key="2">
    <source>
        <dbReference type="ARBA" id="ARBA00022692"/>
    </source>
</evidence>
<dbReference type="InterPro" id="IPR052902">
    <property type="entry name" value="ABC-2_transporter"/>
</dbReference>
<feature type="transmembrane region" description="Helical" evidence="5">
    <location>
        <begin position="81"/>
        <end position="99"/>
    </location>
</feature>
<dbReference type="InterPro" id="IPR047817">
    <property type="entry name" value="ABC2_TM_bact-type"/>
</dbReference>
<dbReference type="PATRIC" id="fig|1117108.3.peg.4054"/>
<dbReference type="AlphaFoldDB" id="S9SL53"/>
<evidence type="ECO:0000256" key="4">
    <source>
        <dbReference type="ARBA" id="ARBA00023136"/>
    </source>
</evidence>
<dbReference type="EMBL" id="ATMT01000066">
    <property type="protein sequence ID" value="EPY05424.1"/>
    <property type="molecule type" value="Genomic_DNA"/>
</dbReference>
<keyword evidence="5" id="KW-1003">Cell membrane</keyword>
<accession>S9SL53</accession>
<comment type="subcellular location">
    <subcellularLocation>
        <location evidence="5">Cell membrane</location>
        <topology evidence="5">Multi-pass membrane protein</topology>
    </subcellularLocation>
    <subcellularLocation>
        <location evidence="1">Membrane</location>
        <topology evidence="1">Multi-pass membrane protein</topology>
    </subcellularLocation>
</comment>
<feature type="transmembrane region" description="Helical" evidence="5">
    <location>
        <begin position="224"/>
        <end position="245"/>
    </location>
</feature>
<keyword evidence="2 5" id="KW-0812">Transmembrane</keyword>
<evidence type="ECO:0000313" key="7">
    <source>
        <dbReference type="EMBL" id="EPY05424.1"/>
    </source>
</evidence>
<evidence type="ECO:0000256" key="3">
    <source>
        <dbReference type="ARBA" id="ARBA00022989"/>
    </source>
</evidence>
<dbReference type="PROSITE" id="PS51012">
    <property type="entry name" value="ABC_TM2"/>
    <property type="match status" value="1"/>
</dbReference>
<evidence type="ECO:0000256" key="1">
    <source>
        <dbReference type="ARBA" id="ARBA00004141"/>
    </source>
</evidence>
<organism evidence="7 8">
    <name type="scientific">Paenibacillus alvei TS-15</name>
    <dbReference type="NCBI Taxonomy" id="1117108"/>
    <lineage>
        <taxon>Bacteria</taxon>
        <taxon>Bacillati</taxon>
        <taxon>Bacillota</taxon>
        <taxon>Bacilli</taxon>
        <taxon>Bacillales</taxon>
        <taxon>Paenibacillaceae</taxon>
        <taxon>Paenibacillus</taxon>
    </lineage>
</organism>
<comment type="similarity">
    <text evidence="5">Belongs to the ABC-2 integral membrane protein family.</text>
</comment>
<protein>
    <recommendedName>
        <fullName evidence="5">Transport permease protein</fullName>
    </recommendedName>
</protein>
<feature type="transmembrane region" description="Helical" evidence="5">
    <location>
        <begin position="163"/>
        <end position="186"/>
    </location>
</feature>
<dbReference type="GO" id="GO:0005886">
    <property type="term" value="C:plasma membrane"/>
    <property type="evidence" value="ECO:0007669"/>
    <property type="project" value="UniProtKB-SubCell"/>
</dbReference>
<dbReference type="RefSeq" id="WP_021261198.1">
    <property type="nucleotide sequence ID" value="NZ_ATMT01000066.1"/>
</dbReference>
<evidence type="ECO:0000256" key="5">
    <source>
        <dbReference type="RuleBase" id="RU361157"/>
    </source>
</evidence>
<dbReference type="InterPro" id="IPR013525">
    <property type="entry name" value="ABC2_TM"/>
</dbReference>
<feature type="domain" description="ABC transmembrane type-2" evidence="6">
    <location>
        <begin position="50"/>
        <end position="274"/>
    </location>
</feature>
<feature type="transmembrane region" description="Helical" evidence="5">
    <location>
        <begin position="128"/>
        <end position="151"/>
    </location>
</feature>
<dbReference type="Pfam" id="PF01061">
    <property type="entry name" value="ABC2_membrane"/>
    <property type="match status" value="1"/>
</dbReference>
<keyword evidence="3 5" id="KW-1133">Transmembrane helix</keyword>
<proteinExistence type="inferred from homology"/>
<sequence length="277" mass="30978">MYEIETTSRSDIVSQSAVKSAVPFAGTRGIGRKLTEFIILTRIQYANIRDTWVWVLLMSTMFPFTTMLFMISFADNPSHEALIRVIAGNLIFGIIVTGMNSMGQEISWQKHQGHFTFYLSLPISKLNFVIANMLKGLMSALPSFVLLAAFGKWGYGIDFHITWALPIVVLLSLTSVVGVGVGIGFWSPNHQLTNMLVQALMMFVTFLSPVMVDMHQLPSLLQWVAYIFPTTYAAEAMRGVLLTGWTTDVMLNSIVLLGYSILSILVIHFLVKWRVGE</sequence>
<evidence type="ECO:0000313" key="8">
    <source>
        <dbReference type="Proteomes" id="UP000015344"/>
    </source>
</evidence>
<dbReference type="PANTHER" id="PTHR43027:SF1">
    <property type="entry name" value="DOXORUBICIN RESISTANCE ABC TRANSPORTER PERMEASE PROTEIN DRRC-RELATED"/>
    <property type="match status" value="1"/>
</dbReference>
<comment type="caution">
    <text evidence="7">The sequence shown here is derived from an EMBL/GenBank/DDBJ whole genome shotgun (WGS) entry which is preliminary data.</text>
</comment>
<dbReference type="PANTHER" id="PTHR43027">
    <property type="entry name" value="DOXORUBICIN RESISTANCE ABC TRANSPORTER PERMEASE PROTEIN DRRC-RELATED"/>
    <property type="match status" value="1"/>
</dbReference>
<dbReference type="GO" id="GO:0140359">
    <property type="term" value="F:ABC-type transporter activity"/>
    <property type="evidence" value="ECO:0007669"/>
    <property type="project" value="InterPro"/>
</dbReference>